<dbReference type="InterPro" id="IPR016032">
    <property type="entry name" value="Sig_transdc_resp-reg_C-effctor"/>
</dbReference>
<dbReference type="Gene3D" id="1.10.10.10">
    <property type="entry name" value="Winged helix-like DNA-binding domain superfamily/Winged helix DNA-binding domain"/>
    <property type="match status" value="1"/>
</dbReference>
<evidence type="ECO:0000259" key="4">
    <source>
        <dbReference type="PROSITE" id="PS50043"/>
    </source>
</evidence>
<dbReference type="InterPro" id="IPR000792">
    <property type="entry name" value="Tscrpt_reg_LuxR_C"/>
</dbReference>
<dbReference type="PROSITE" id="PS50043">
    <property type="entry name" value="HTH_LUXR_2"/>
    <property type="match status" value="1"/>
</dbReference>
<dbReference type="Proteomes" id="UP000679749">
    <property type="component" value="Unassembled WGS sequence"/>
</dbReference>
<dbReference type="PANTHER" id="PTHR44688">
    <property type="entry name" value="DNA-BINDING TRANSCRIPTIONAL ACTIVATOR DEVR_DOSR"/>
    <property type="match status" value="1"/>
</dbReference>
<keyword evidence="1" id="KW-0805">Transcription regulation</keyword>
<dbReference type="Pfam" id="PF01590">
    <property type="entry name" value="GAF"/>
    <property type="match status" value="1"/>
</dbReference>
<keyword evidence="6" id="KW-1185">Reference proteome</keyword>
<dbReference type="RefSeq" id="WP_213115616.1">
    <property type="nucleotide sequence ID" value="NZ_JAGYPF010000001.1"/>
</dbReference>
<dbReference type="Pfam" id="PF00196">
    <property type="entry name" value="GerE"/>
    <property type="match status" value="1"/>
</dbReference>
<evidence type="ECO:0000313" key="5">
    <source>
        <dbReference type="EMBL" id="MBS4211071.1"/>
    </source>
</evidence>
<evidence type="ECO:0000256" key="1">
    <source>
        <dbReference type="ARBA" id="ARBA00023015"/>
    </source>
</evidence>
<name>A0A942TYD8_9BACI</name>
<dbReference type="InterPro" id="IPR003018">
    <property type="entry name" value="GAF"/>
</dbReference>
<dbReference type="SUPFAM" id="SSF50475">
    <property type="entry name" value="FMN-binding split barrel"/>
    <property type="match status" value="1"/>
</dbReference>
<dbReference type="PRINTS" id="PR00038">
    <property type="entry name" value="HTHLUXR"/>
</dbReference>
<keyword evidence="3" id="KW-0804">Transcription</keyword>
<dbReference type="PROSITE" id="PS00622">
    <property type="entry name" value="HTH_LUXR_1"/>
    <property type="match status" value="1"/>
</dbReference>
<organism evidence="5 6">
    <name type="scientific">Neobacillus rhizophilus</name>
    <dbReference type="NCBI Taxonomy" id="2833579"/>
    <lineage>
        <taxon>Bacteria</taxon>
        <taxon>Bacillati</taxon>
        <taxon>Bacillota</taxon>
        <taxon>Bacilli</taxon>
        <taxon>Bacillales</taxon>
        <taxon>Bacillaceae</taxon>
        <taxon>Neobacillus</taxon>
    </lineage>
</organism>
<gene>
    <name evidence="5" type="ORF">KHA99_01235</name>
</gene>
<comment type="caution">
    <text evidence="5">The sequence shown here is derived from an EMBL/GenBank/DDBJ whole genome shotgun (WGS) entry which is preliminary data.</text>
</comment>
<dbReference type="GO" id="GO:0045892">
    <property type="term" value="P:negative regulation of DNA-templated transcription"/>
    <property type="evidence" value="ECO:0007669"/>
    <property type="project" value="UniProtKB-ARBA"/>
</dbReference>
<dbReference type="PANTHER" id="PTHR44688:SF16">
    <property type="entry name" value="DNA-BINDING TRANSCRIPTIONAL ACTIVATOR DEVR_DOSR"/>
    <property type="match status" value="1"/>
</dbReference>
<dbReference type="SMART" id="SM00421">
    <property type="entry name" value="HTH_LUXR"/>
    <property type="match status" value="1"/>
</dbReference>
<keyword evidence="2" id="KW-0238">DNA-binding</keyword>
<dbReference type="EMBL" id="JAGYPF010000001">
    <property type="protein sequence ID" value="MBS4211071.1"/>
    <property type="molecule type" value="Genomic_DNA"/>
</dbReference>
<dbReference type="SUPFAM" id="SSF46894">
    <property type="entry name" value="C-terminal effector domain of the bipartite response regulators"/>
    <property type="match status" value="1"/>
</dbReference>
<dbReference type="SUPFAM" id="SSF55781">
    <property type="entry name" value="GAF domain-like"/>
    <property type="match status" value="1"/>
</dbReference>
<proteinExistence type="predicted"/>
<dbReference type="InterPro" id="IPR029016">
    <property type="entry name" value="GAF-like_dom_sf"/>
</dbReference>
<dbReference type="Gene3D" id="2.30.110.10">
    <property type="entry name" value="Electron Transport, Fmn-binding Protein, Chain A"/>
    <property type="match status" value="1"/>
</dbReference>
<accession>A0A942TYD8</accession>
<dbReference type="Gene3D" id="3.30.450.40">
    <property type="match status" value="1"/>
</dbReference>
<dbReference type="CDD" id="cd06170">
    <property type="entry name" value="LuxR_C_like"/>
    <property type="match status" value="1"/>
</dbReference>
<protein>
    <submittedName>
        <fullName evidence="5">GAF domain-containing protein</fullName>
    </submittedName>
</protein>
<evidence type="ECO:0000313" key="6">
    <source>
        <dbReference type="Proteomes" id="UP000679749"/>
    </source>
</evidence>
<dbReference type="AlphaFoldDB" id="A0A942TYD8"/>
<evidence type="ECO:0000256" key="3">
    <source>
        <dbReference type="ARBA" id="ARBA00023163"/>
    </source>
</evidence>
<dbReference type="GO" id="GO:0003677">
    <property type="term" value="F:DNA binding"/>
    <property type="evidence" value="ECO:0007669"/>
    <property type="project" value="UniProtKB-KW"/>
</dbReference>
<reference evidence="5" key="1">
    <citation type="submission" date="2021-05" db="EMBL/GenBank/DDBJ databases">
        <title>Novel Bacillus species.</title>
        <authorList>
            <person name="Liu G."/>
        </authorList>
    </citation>
    <scope>NUCLEOTIDE SEQUENCE</scope>
    <source>
        <strain evidence="5">FJAT-49825</strain>
    </source>
</reference>
<dbReference type="InterPro" id="IPR036388">
    <property type="entry name" value="WH-like_DNA-bd_sf"/>
</dbReference>
<sequence length="386" mass="44034">MIPEEMHPALMGVVPATIITSNKDGVPNITNIARIWFVDSHHVAIANHMLNKSIQNLRHNRFAFIRTMDTNTFTTWELDVEYEGSNLDGAIFTEMKKQYEVLSMMLESGIPITVKSAEVFQVLSVRSCDEENSHLISNTDLYNPLLEQLEKKLGWDSSGVWIEDENSDELHLVTIRGMEEEIAATVLKRVAQLSLQQKKPLRILNIRSQFQYAVTTFLRLQDGQENFTGQDYRKIHQHFISLPLIGEHGEVIAVIACQSNDSDKFRRFEEEVLESFSRGLAKLIEKSSGINDENERLKIMEQELEHVLFKVSKQTSEVKIPLSPREIQVAIQVAKGLSNDQIAQNLFISKRTVTTHLKRIYQKLEIGSRAALTKYVHENGLTESST</sequence>
<evidence type="ECO:0000256" key="2">
    <source>
        <dbReference type="ARBA" id="ARBA00023125"/>
    </source>
</evidence>
<feature type="domain" description="HTH luxR-type" evidence="4">
    <location>
        <begin position="315"/>
        <end position="380"/>
    </location>
</feature>
<dbReference type="InterPro" id="IPR012349">
    <property type="entry name" value="Split_barrel_FMN-bd"/>
</dbReference>